<feature type="region of interest" description="Disordered" evidence="1">
    <location>
        <begin position="1"/>
        <end position="58"/>
    </location>
</feature>
<keyword evidence="4" id="KW-1185">Reference proteome</keyword>
<proteinExistence type="predicted"/>
<dbReference type="HOGENOM" id="CLU_708075_0_0_1"/>
<keyword evidence="2" id="KW-1133">Transmembrane helix</keyword>
<keyword evidence="2" id="KW-0812">Transmembrane</keyword>
<gene>
    <name evidence="3" type="ORF">PILCRDRAFT_11869</name>
</gene>
<feature type="compositionally biased region" description="Polar residues" evidence="1">
    <location>
        <begin position="151"/>
        <end position="162"/>
    </location>
</feature>
<feature type="transmembrane region" description="Helical" evidence="2">
    <location>
        <begin position="187"/>
        <end position="215"/>
    </location>
</feature>
<evidence type="ECO:0000256" key="2">
    <source>
        <dbReference type="SAM" id="Phobius"/>
    </source>
</evidence>
<dbReference type="Proteomes" id="UP000054166">
    <property type="component" value="Unassembled WGS sequence"/>
</dbReference>
<feature type="transmembrane region" description="Helical" evidence="2">
    <location>
        <begin position="313"/>
        <end position="337"/>
    </location>
</feature>
<feature type="transmembrane region" description="Helical" evidence="2">
    <location>
        <begin position="280"/>
        <end position="301"/>
    </location>
</feature>
<evidence type="ECO:0000313" key="3">
    <source>
        <dbReference type="EMBL" id="KIM77614.1"/>
    </source>
</evidence>
<accession>A0A0C3FD39</accession>
<sequence length="390" mass="42702">MFLPPPPINEPSTSDDLDINENSPPAAQPQSNNHFRDMAVRHSLSAQEDETDREPSPIGLINAEGEEQANVDVDDSTGITQNHRTVERETTIASALDRMFGLLNDMPTTALDLKHFVDDMLPVDPKGALTTGVIMPPEGSIDMFTTCPTGSGGLSESSVQGTGTSGGDEVTSESNEAERSRLWNVSIWVTIVLALSMAVTFSAFHGIIFVLSVIFPQVIPHQKRYINERLFSLLLKLCVDCAICDGSHKYEKDEDEHIAKLVQDLDVAEATERQHIIANVWFVVNLFVTIALITVTLLSISQTLPPPIASVSSLQTAIIIILIGCFVIMWILIFANLHQMLSGLYGRNKAKVGNVSEDTTNATLMDIMWVWSGFLGGIGWSHNVILTKFT</sequence>
<dbReference type="AlphaFoldDB" id="A0A0C3FD39"/>
<name>A0A0C3FD39_PILCF</name>
<evidence type="ECO:0000256" key="1">
    <source>
        <dbReference type="SAM" id="MobiDB-lite"/>
    </source>
</evidence>
<feature type="compositionally biased region" description="Polar residues" evidence="1">
    <location>
        <begin position="20"/>
        <end position="33"/>
    </location>
</feature>
<evidence type="ECO:0000313" key="4">
    <source>
        <dbReference type="Proteomes" id="UP000054166"/>
    </source>
</evidence>
<dbReference type="EMBL" id="KN833023">
    <property type="protein sequence ID" value="KIM77614.1"/>
    <property type="molecule type" value="Genomic_DNA"/>
</dbReference>
<evidence type="ECO:0008006" key="5">
    <source>
        <dbReference type="Google" id="ProtNLM"/>
    </source>
</evidence>
<protein>
    <recommendedName>
        <fullName evidence="5">Transmembrane protein</fullName>
    </recommendedName>
</protein>
<dbReference type="InParanoid" id="A0A0C3FD39"/>
<organism evidence="3 4">
    <name type="scientific">Piloderma croceum (strain F 1598)</name>
    <dbReference type="NCBI Taxonomy" id="765440"/>
    <lineage>
        <taxon>Eukaryota</taxon>
        <taxon>Fungi</taxon>
        <taxon>Dikarya</taxon>
        <taxon>Basidiomycota</taxon>
        <taxon>Agaricomycotina</taxon>
        <taxon>Agaricomycetes</taxon>
        <taxon>Agaricomycetidae</taxon>
        <taxon>Atheliales</taxon>
        <taxon>Atheliaceae</taxon>
        <taxon>Piloderma</taxon>
    </lineage>
</organism>
<feature type="region of interest" description="Disordered" evidence="1">
    <location>
        <begin position="151"/>
        <end position="175"/>
    </location>
</feature>
<keyword evidence="2" id="KW-0472">Membrane</keyword>
<reference evidence="4" key="2">
    <citation type="submission" date="2015-01" db="EMBL/GenBank/DDBJ databases">
        <title>Evolutionary Origins and Diversification of the Mycorrhizal Mutualists.</title>
        <authorList>
            <consortium name="DOE Joint Genome Institute"/>
            <consortium name="Mycorrhizal Genomics Consortium"/>
            <person name="Kohler A."/>
            <person name="Kuo A."/>
            <person name="Nagy L.G."/>
            <person name="Floudas D."/>
            <person name="Copeland A."/>
            <person name="Barry K.W."/>
            <person name="Cichocki N."/>
            <person name="Veneault-Fourrey C."/>
            <person name="LaButti K."/>
            <person name="Lindquist E.A."/>
            <person name="Lipzen A."/>
            <person name="Lundell T."/>
            <person name="Morin E."/>
            <person name="Murat C."/>
            <person name="Riley R."/>
            <person name="Ohm R."/>
            <person name="Sun H."/>
            <person name="Tunlid A."/>
            <person name="Henrissat B."/>
            <person name="Grigoriev I.V."/>
            <person name="Hibbett D.S."/>
            <person name="Martin F."/>
        </authorList>
    </citation>
    <scope>NUCLEOTIDE SEQUENCE [LARGE SCALE GENOMIC DNA]</scope>
    <source>
        <strain evidence="4">F 1598</strain>
    </source>
</reference>
<reference evidence="3 4" key="1">
    <citation type="submission" date="2014-04" db="EMBL/GenBank/DDBJ databases">
        <authorList>
            <consortium name="DOE Joint Genome Institute"/>
            <person name="Kuo A."/>
            <person name="Tarkka M."/>
            <person name="Buscot F."/>
            <person name="Kohler A."/>
            <person name="Nagy L.G."/>
            <person name="Floudas D."/>
            <person name="Copeland A."/>
            <person name="Barry K.W."/>
            <person name="Cichocki N."/>
            <person name="Veneault-Fourrey C."/>
            <person name="LaButti K."/>
            <person name="Lindquist E.A."/>
            <person name="Lipzen A."/>
            <person name="Lundell T."/>
            <person name="Morin E."/>
            <person name="Murat C."/>
            <person name="Sun H."/>
            <person name="Tunlid A."/>
            <person name="Henrissat B."/>
            <person name="Grigoriev I.V."/>
            <person name="Hibbett D.S."/>
            <person name="Martin F."/>
            <person name="Nordberg H.P."/>
            <person name="Cantor M.N."/>
            <person name="Hua S.X."/>
        </authorList>
    </citation>
    <scope>NUCLEOTIDE SEQUENCE [LARGE SCALE GENOMIC DNA]</scope>
    <source>
        <strain evidence="3 4">F 1598</strain>
    </source>
</reference>